<dbReference type="Gene3D" id="4.10.60.10">
    <property type="entry name" value="Zinc finger, CCHC-type"/>
    <property type="match status" value="1"/>
</dbReference>
<feature type="region of interest" description="Disordered" evidence="2">
    <location>
        <begin position="418"/>
        <end position="482"/>
    </location>
</feature>
<keyword evidence="1" id="KW-0862">Zinc</keyword>
<dbReference type="InterPro" id="IPR001878">
    <property type="entry name" value="Znf_CCHC"/>
</dbReference>
<dbReference type="Proteomes" id="UP000019118">
    <property type="component" value="Unassembled WGS sequence"/>
</dbReference>
<proteinExistence type="predicted"/>
<keyword evidence="1" id="KW-0863">Zinc-finger</keyword>
<dbReference type="KEGG" id="dpa:109537411"/>
<keyword evidence="1" id="KW-0479">Metal-binding</keyword>
<dbReference type="InterPro" id="IPR036875">
    <property type="entry name" value="Znf_CCHC_sf"/>
</dbReference>
<dbReference type="GO" id="GO:0003676">
    <property type="term" value="F:nucleic acid binding"/>
    <property type="evidence" value="ECO:0007669"/>
    <property type="project" value="InterPro"/>
</dbReference>
<protein>
    <recommendedName>
        <fullName evidence="3">CCHC-type domain-containing protein</fullName>
    </recommendedName>
</protein>
<evidence type="ECO:0000256" key="1">
    <source>
        <dbReference type="PROSITE-ProRule" id="PRU00047"/>
    </source>
</evidence>
<dbReference type="Pfam" id="PF25479">
    <property type="entry name" value="Vts1"/>
    <property type="match status" value="1"/>
</dbReference>
<dbReference type="PANTHER" id="PTHR16195">
    <property type="entry name" value="ZINC FINGER CCHC DOMAIN CONTAINING PROTEIN"/>
    <property type="match status" value="1"/>
</dbReference>
<dbReference type="EnsemblMetazoa" id="XM_019904126.1">
    <property type="protein sequence ID" value="XP_019759685.1"/>
    <property type="gene ID" value="LOC109537411"/>
</dbReference>
<reference evidence="5" key="1">
    <citation type="journal article" date="2013" name="Genome Biol.">
        <title>Draft genome of the mountain pine beetle, Dendroctonus ponderosae Hopkins, a major forest pest.</title>
        <authorList>
            <person name="Keeling C.I."/>
            <person name="Yuen M.M."/>
            <person name="Liao N.Y."/>
            <person name="Docking T.R."/>
            <person name="Chan S.K."/>
            <person name="Taylor G.A."/>
            <person name="Palmquist D.L."/>
            <person name="Jackman S.D."/>
            <person name="Nguyen A."/>
            <person name="Li M."/>
            <person name="Henderson H."/>
            <person name="Janes J.K."/>
            <person name="Zhao Y."/>
            <person name="Pandoh P."/>
            <person name="Moore R."/>
            <person name="Sperling F.A."/>
            <person name="Huber D.P."/>
            <person name="Birol I."/>
            <person name="Jones S.J."/>
            <person name="Bohlmann J."/>
        </authorList>
    </citation>
    <scope>NUCLEOTIDE SEQUENCE</scope>
</reference>
<dbReference type="PROSITE" id="PS50158">
    <property type="entry name" value="ZF_CCHC"/>
    <property type="match status" value="1"/>
</dbReference>
<sequence length="620" mass="69086">MVCKEDILTWFQDLESYKRIDMLCELINMCLPFELRFVGSFLEETGKHSYQALRQRALAANDYEKLEKDTSLKDRTLYEENIRHLMLINVSLLKSRNYNVANWYSKNFLRTDYIEELVVKEKNEIVQNELLLLYTMATRHPAFSFDQKQFYNRILVRLYELRDSRSNKSCTYRYPPGFEYPSFYRNNKVYENTQVPVAIPMHPPGLPHQLDNIGNLRVGWHGLTCGAPAEVPPFSSQHPLQPPQPTASPLVNSPSQSRCGSPRPLTRAPPFPMVASTTQIVSIPSGNHPSVGTPSGLPSTITSQLPSVIPVASVLPGMPISIESLGPPPPMGHSDHPSPVYGMVKSSNQLHETEELNPVLIEDSLQKHPPPLSLNPWMTNANINSEGKQINGLRIASNYPTSTNMRSSIADQLHSMSLTDESSHYHSSSSSSPLQTPPDTPSNIAPASTTSTQSNRGPIDKCRMNGVPNFLTPFGDTTSPPPPHGFTYPAYAPIAHASDLPYRFYASPNFRPPTTVFNQFQTASNQPFQGAQPTGSETIPPSYSYTIPYISLMYSSYPHPPQVPQPPTNTIPLRNQPPGCYNCGATGHLGQDCPERNIDDITQKNTYSIDFSPVNSDNEK</sequence>
<evidence type="ECO:0000313" key="5">
    <source>
        <dbReference type="Proteomes" id="UP000019118"/>
    </source>
</evidence>
<dbReference type="Pfam" id="PF26034">
    <property type="entry name" value="PHAT_SMAUG"/>
    <property type="match status" value="1"/>
</dbReference>
<dbReference type="GeneID" id="109537411"/>
<evidence type="ECO:0000259" key="3">
    <source>
        <dbReference type="PROSITE" id="PS50158"/>
    </source>
</evidence>
<dbReference type="AlphaFoldDB" id="A0AAR5PG11"/>
<dbReference type="InterPro" id="IPR057327">
    <property type="entry name" value="Vts1_dom"/>
</dbReference>
<dbReference type="Pfam" id="PF00098">
    <property type="entry name" value="zf-CCHC"/>
    <property type="match status" value="1"/>
</dbReference>
<dbReference type="PANTHER" id="PTHR16195:SF16">
    <property type="entry name" value="ZINC FINGER CCHC DOMAIN-CONTAINING PROTEIN 14"/>
    <property type="match status" value="1"/>
</dbReference>
<keyword evidence="5" id="KW-1185">Reference proteome</keyword>
<dbReference type="SMART" id="SM00343">
    <property type="entry name" value="ZnF_C2HC"/>
    <property type="match status" value="1"/>
</dbReference>
<feature type="compositionally biased region" description="Polar residues" evidence="2">
    <location>
        <begin position="247"/>
        <end position="259"/>
    </location>
</feature>
<dbReference type="InterPro" id="IPR042344">
    <property type="entry name" value="ZCCHC14"/>
</dbReference>
<reference evidence="4" key="2">
    <citation type="submission" date="2024-08" db="UniProtKB">
        <authorList>
            <consortium name="EnsemblMetazoa"/>
        </authorList>
    </citation>
    <scope>IDENTIFICATION</scope>
</reference>
<feature type="compositionally biased region" description="Polar residues" evidence="2">
    <location>
        <begin position="441"/>
        <end position="456"/>
    </location>
</feature>
<feature type="domain" description="CCHC-type" evidence="3">
    <location>
        <begin position="580"/>
        <end position="595"/>
    </location>
</feature>
<name>A0AAR5PG11_DENPD</name>
<dbReference type="InterPro" id="IPR058599">
    <property type="entry name" value="PHAT_Smg/ZCCHC2-like"/>
</dbReference>
<organism evidence="4 5">
    <name type="scientific">Dendroctonus ponderosae</name>
    <name type="common">Mountain pine beetle</name>
    <dbReference type="NCBI Taxonomy" id="77166"/>
    <lineage>
        <taxon>Eukaryota</taxon>
        <taxon>Metazoa</taxon>
        <taxon>Ecdysozoa</taxon>
        <taxon>Arthropoda</taxon>
        <taxon>Hexapoda</taxon>
        <taxon>Insecta</taxon>
        <taxon>Pterygota</taxon>
        <taxon>Neoptera</taxon>
        <taxon>Endopterygota</taxon>
        <taxon>Coleoptera</taxon>
        <taxon>Polyphaga</taxon>
        <taxon>Cucujiformia</taxon>
        <taxon>Curculionidae</taxon>
        <taxon>Scolytinae</taxon>
        <taxon>Dendroctonus</taxon>
    </lineage>
</organism>
<accession>A0AAR5PG11</accession>
<evidence type="ECO:0000256" key="2">
    <source>
        <dbReference type="SAM" id="MobiDB-lite"/>
    </source>
</evidence>
<evidence type="ECO:0000313" key="4">
    <source>
        <dbReference type="EnsemblMetazoa" id="XP_019759686.1"/>
    </source>
</evidence>
<dbReference type="SUPFAM" id="SSF57756">
    <property type="entry name" value="Retrovirus zinc finger-like domains"/>
    <property type="match status" value="1"/>
</dbReference>
<feature type="region of interest" description="Disordered" evidence="2">
    <location>
        <begin position="231"/>
        <end position="267"/>
    </location>
</feature>
<dbReference type="GO" id="GO:0008270">
    <property type="term" value="F:zinc ion binding"/>
    <property type="evidence" value="ECO:0007669"/>
    <property type="project" value="UniProtKB-KW"/>
</dbReference>
<dbReference type="EnsemblMetazoa" id="XM_019904127.1">
    <property type="protein sequence ID" value="XP_019759686.1"/>
    <property type="gene ID" value="LOC109537411"/>
</dbReference>